<dbReference type="GO" id="GO:0015031">
    <property type="term" value="P:protein transport"/>
    <property type="evidence" value="ECO:0007669"/>
    <property type="project" value="UniProtKB-KW"/>
</dbReference>
<evidence type="ECO:0000256" key="10">
    <source>
        <dbReference type="ARBA" id="ARBA00023136"/>
    </source>
</evidence>
<dbReference type="SUPFAM" id="SSF64268">
    <property type="entry name" value="PX domain"/>
    <property type="match status" value="1"/>
</dbReference>
<reference evidence="14" key="1">
    <citation type="journal article" date="2020" name="Fungal Divers.">
        <title>Resolving the Mortierellaceae phylogeny through synthesis of multi-gene phylogenetics and phylogenomics.</title>
        <authorList>
            <person name="Vandepol N."/>
            <person name="Liber J."/>
            <person name="Desiro A."/>
            <person name="Na H."/>
            <person name="Kennedy M."/>
            <person name="Barry K."/>
            <person name="Grigoriev I.V."/>
            <person name="Miller A.N."/>
            <person name="O'Donnell K."/>
            <person name="Stajich J.E."/>
            <person name="Bonito G."/>
        </authorList>
    </citation>
    <scope>NUCLEOTIDE SEQUENCE</scope>
    <source>
        <strain evidence="14">NRRL 2591</strain>
    </source>
</reference>
<feature type="domain" description="PX" evidence="13">
    <location>
        <begin position="263"/>
        <end position="380"/>
    </location>
</feature>
<proteinExistence type="inferred from homology"/>
<evidence type="ECO:0000256" key="2">
    <source>
        <dbReference type="ARBA" id="ARBA00004496"/>
    </source>
</evidence>
<dbReference type="GO" id="GO:0042147">
    <property type="term" value="P:retrograde transport, endosome to Golgi"/>
    <property type="evidence" value="ECO:0007669"/>
    <property type="project" value="TreeGrafter"/>
</dbReference>
<feature type="region of interest" description="Disordered" evidence="12">
    <location>
        <begin position="1"/>
        <end position="55"/>
    </location>
</feature>
<comment type="caution">
    <text evidence="14">The sequence shown here is derived from an EMBL/GenBank/DDBJ whole genome shotgun (WGS) entry which is preliminary data.</text>
</comment>
<evidence type="ECO:0000256" key="9">
    <source>
        <dbReference type="ARBA" id="ARBA00023034"/>
    </source>
</evidence>
<feature type="compositionally biased region" description="Gly residues" evidence="12">
    <location>
        <begin position="176"/>
        <end position="190"/>
    </location>
</feature>
<dbReference type="GO" id="GO:0035091">
    <property type="term" value="F:phosphatidylinositol binding"/>
    <property type="evidence" value="ECO:0007669"/>
    <property type="project" value="InterPro"/>
</dbReference>
<feature type="region of interest" description="Disordered" evidence="12">
    <location>
        <begin position="155"/>
        <end position="226"/>
    </location>
</feature>
<name>A0A9P6FCF4_9FUNG</name>
<accession>A0A9P6FCF4</accession>
<feature type="compositionally biased region" description="Polar residues" evidence="12">
    <location>
        <begin position="26"/>
        <end position="35"/>
    </location>
</feature>
<dbReference type="EMBL" id="JAAAXW010000033">
    <property type="protein sequence ID" value="KAF9548159.1"/>
    <property type="molecule type" value="Genomic_DNA"/>
</dbReference>
<feature type="region of interest" description="Disordered" evidence="12">
    <location>
        <begin position="633"/>
        <end position="697"/>
    </location>
</feature>
<keyword evidence="10" id="KW-0472">Membrane</keyword>
<keyword evidence="7" id="KW-0597">Phosphoprotein</keyword>
<dbReference type="InterPro" id="IPR001683">
    <property type="entry name" value="PX_dom"/>
</dbReference>
<dbReference type="SMART" id="SM00312">
    <property type="entry name" value="PX"/>
    <property type="match status" value="1"/>
</dbReference>
<evidence type="ECO:0000256" key="4">
    <source>
        <dbReference type="ARBA" id="ARBA00010883"/>
    </source>
</evidence>
<dbReference type="PROSITE" id="PS50195">
    <property type="entry name" value="PX"/>
    <property type="match status" value="1"/>
</dbReference>
<keyword evidence="5" id="KW-0813">Transport</keyword>
<evidence type="ECO:0000256" key="12">
    <source>
        <dbReference type="SAM" id="MobiDB-lite"/>
    </source>
</evidence>
<dbReference type="InterPro" id="IPR027267">
    <property type="entry name" value="AH/BAR_dom_sf"/>
</dbReference>
<keyword evidence="6" id="KW-0963">Cytoplasm</keyword>
<evidence type="ECO:0000256" key="1">
    <source>
        <dbReference type="ARBA" id="ARBA00004287"/>
    </source>
</evidence>
<evidence type="ECO:0000259" key="13">
    <source>
        <dbReference type="PROSITE" id="PS50195"/>
    </source>
</evidence>
<dbReference type="SUPFAM" id="SSF103657">
    <property type="entry name" value="BAR/IMD domain-like"/>
    <property type="match status" value="1"/>
</dbReference>
<dbReference type="Proteomes" id="UP000723463">
    <property type="component" value="Unassembled WGS sequence"/>
</dbReference>
<evidence type="ECO:0000313" key="15">
    <source>
        <dbReference type="Proteomes" id="UP000723463"/>
    </source>
</evidence>
<dbReference type="Gene3D" id="3.30.1520.10">
    <property type="entry name" value="Phox-like domain"/>
    <property type="match status" value="1"/>
</dbReference>
<evidence type="ECO:0000256" key="11">
    <source>
        <dbReference type="SAM" id="Coils"/>
    </source>
</evidence>
<keyword evidence="8" id="KW-0653">Protein transport</keyword>
<dbReference type="AlphaFoldDB" id="A0A9P6FCF4"/>
<evidence type="ECO:0000256" key="7">
    <source>
        <dbReference type="ARBA" id="ARBA00022553"/>
    </source>
</evidence>
<dbReference type="GO" id="GO:0005768">
    <property type="term" value="C:endosome"/>
    <property type="evidence" value="ECO:0007669"/>
    <property type="project" value="TreeGrafter"/>
</dbReference>
<keyword evidence="9" id="KW-0333">Golgi apparatus</keyword>
<dbReference type="PANTHER" id="PTHR10555">
    <property type="entry name" value="SORTING NEXIN"/>
    <property type="match status" value="1"/>
</dbReference>
<gene>
    <name evidence="14" type="primary">VPS5</name>
    <name evidence="14" type="ORF">EC957_007187</name>
</gene>
<evidence type="ECO:0000256" key="6">
    <source>
        <dbReference type="ARBA" id="ARBA00022490"/>
    </source>
</evidence>
<feature type="compositionally biased region" description="Gly residues" evidence="12">
    <location>
        <begin position="15"/>
        <end position="24"/>
    </location>
</feature>
<feature type="coiled-coil region" evidence="11">
    <location>
        <begin position="521"/>
        <end position="577"/>
    </location>
</feature>
<dbReference type="GO" id="GO:0030904">
    <property type="term" value="C:retromer complex"/>
    <property type="evidence" value="ECO:0007669"/>
    <property type="project" value="UniProtKB-ARBA"/>
</dbReference>
<dbReference type="GO" id="GO:0045053">
    <property type="term" value="P:protein retention in Golgi apparatus"/>
    <property type="evidence" value="ECO:0007669"/>
    <property type="project" value="TreeGrafter"/>
</dbReference>
<feature type="compositionally biased region" description="Polar residues" evidence="12">
    <location>
        <begin position="662"/>
        <end position="672"/>
    </location>
</feature>
<evidence type="ECO:0000256" key="5">
    <source>
        <dbReference type="ARBA" id="ARBA00022448"/>
    </source>
</evidence>
<dbReference type="InterPro" id="IPR015404">
    <property type="entry name" value="Vps5_C"/>
</dbReference>
<protein>
    <submittedName>
        <fullName evidence="14">Vacuolar protein sorting-associated protein 5</fullName>
    </submittedName>
</protein>
<comment type="subcellular location">
    <subcellularLocation>
        <location evidence="2">Cytoplasm</location>
    </subcellularLocation>
    <subcellularLocation>
        <location evidence="3">Golgi apparatus</location>
    </subcellularLocation>
    <subcellularLocation>
        <location evidence="1">Membrane</location>
        <topology evidence="1">Peripheral membrane protein</topology>
        <orientation evidence="1">Cytoplasmic side</orientation>
    </subcellularLocation>
</comment>
<dbReference type="Pfam" id="PF00787">
    <property type="entry name" value="PX"/>
    <property type="match status" value="1"/>
</dbReference>
<dbReference type="InterPro" id="IPR036871">
    <property type="entry name" value="PX_dom_sf"/>
</dbReference>
<keyword evidence="15" id="KW-1185">Reference proteome</keyword>
<dbReference type="GO" id="GO:0005794">
    <property type="term" value="C:Golgi apparatus"/>
    <property type="evidence" value="ECO:0007669"/>
    <property type="project" value="UniProtKB-SubCell"/>
</dbReference>
<dbReference type="FunFam" id="1.20.1270.60:FF:000022">
    <property type="entry name" value="Sorting nexin 3 protein"/>
    <property type="match status" value="1"/>
</dbReference>
<organism evidence="14 15">
    <name type="scientific">Mortierella hygrophila</name>
    <dbReference type="NCBI Taxonomy" id="979708"/>
    <lineage>
        <taxon>Eukaryota</taxon>
        <taxon>Fungi</taxon>
        <taxon>Fungi incertae sedis</taxon>
        <taxon>Mucoromycota</taxon>
        <taxon>Mortierellomycotina</taxon>
        <taxon>Mortierellomycetes</taxon>
        <taxon>Mortierellales</taxon>
        <taxon>Mortierellaceae</taxon>
        <taxon>Mortierella</taxon>
    </lineage>
</organism>
<evidence type="ECO:0000256" key="3">
    <source>
        <dbReference type="ARBA" id="ARBA00004555"/>
    </source>
</evidence>
<dbReference type="Gene3D" id="1.20.1270.60">
    <property type="entry name" value="Arfaptin homology (AH) domain/BAR domain"/>
    <property type="match status" value="1"/>
</dbReference>
<sequence>MTSPTGSVSDLLATGGSGTGGLGGSNSRNNDTLDASTFIDPFSESNPFADDIDSISGGPPGLASVGGAGALKASQSLNFHEYYPQSTIATETDDDDSEATGHGGGGGTEGSLYGVNTTFQKSFSAMNLAGQQQGENTLSPSPYYGAGAAASGGFENYQSRSSHQYDSDGGLQRYATGGGGGEGEGGGGGHQRWSSVDSDHHDDVEEVQQGHGQRQGQGHGHGHGQEHDQVSIVRGGAGQFRPGSTRSLGSQMSFRLPEAGAIPWFDITVGEPQKIGDVISPHIVYKVHIKTNSTAFKSSDFTVQRRYRDFLWLYNQLTTHNPGVIVPPVSEKHALGRFQDEFVESRRIALERCLRKMTAHPMLYGDPDLKLFLESESLVAEIKEKRQDSSKGFMTKFGETLSSATTFTKVHETDEWFESRRTQLDVLDGQLKSLLKAIEAIIKQRRDLGMASSEFGESIVSLAGTELNKPLANSLLVLGNLKIRIKELHDKQAHMDVLTLEHTVDEYIRTIGSIKITFMTRAKFNQNMVQAQNDLSKKKANFDKMSQPSRKTKPERLQQLQQEITEAELRVDGAKKDFEEISTLIRQEFDRFDREKVEDFKQSVEAFLASMVKHQREIVGLWENYFRALNGAADDQQSPTASSSQQEQQQGTTVAAEEPTTGFGSHSDTETSLHGGETGVLKTSHSDDILSSNAWSA</sequence>
<dbReference type="GO" id="GO:0005829">
    <property type="term" value="C:cytosol"/>
    <property type="evidence" value="ECO:0007669"/>
    <property type="project" value="GOC"/>
</dbReference>
<feature type="region of interest" description="Disordered" evidence="12">
    <location>
        <begin position="90"/>
        <end position="113"/>
    </location>
</feature>
<dbReference type="Pfam" id="PF09325">
    <property type="entry name" value="Vps5"/>
    <property type="match status" value="1"/>
</dbReference>
<keyword evidence="11" id="KW-0175">Coiled coil</keyword>
<feature type="compositionally biased region" description="Low complexity" evidence="12">
    <location>
        <begin position="636"/>
        <end position="658"/>
    </location>
</feature>
<comment type="similarity">
    <text evidence="4">Belongs to the sorting nexin family.</text>
</comment>
<dbReference type="PANTHER" id="PTHR10555:SF170">
    <property type="entry name" value="FI18122P1"/>
    <property type="match status" value="1"/>
</dbReference>
<evidence type="ECO:0000256" key="8">
    <source>
        <dbReference type="ARBA" id="ARBA00022927"/>
    </source>
</evidence>
<evidence type="ECO:0000313" key="14">
    <source>
        <dbReference type="EMBL" id="KAF9548159.1"/>
    </source>
</evidence>